<dbReference type="Gene3D" id="3.40.190.10">
    <property type="entry name" value="Periplasmic binding protein-like II"/>
    <property type="match status" value="2"/>
</dbReference>
<evidence type="ECO:0000256" key="3">
    <source>
        <dbReference type="ARBA" id="ARBA00023125"/>
    </source>
</evidence>
<evidence type="ECO:0000256" key="6">
    <source>
        <dbReference type="ARBA" id="ARBA00040885"/>
    </source>
</evidence>
<dbReference type="InterPro" id="IPR005119">
    <property type="entry name" value="LysR_subst-bd"/>
</dbReference>
<protein>
    <recommendedName>
        <fullName evidence="6">Probable hydrogen peroxide-inducible genes activator</fullName>
    </recommendedName>
</protein>
<name>A0A5E3ZVE8_9ACTN</name>
<dbReference type="AlphaFoldDB" id="A0A5E3ZVE8"/>
<proteinExistence type="inferred from homology"/>
<reference evidence="8 9" key="1">
    <citation type="submission" date="2019-04" db="EMBL/GenBank/DDBJ databases">
        <authorList>
            <person name="Seth-Smith MB H."/>
            <person name="Seth-Smith H."/>
        </authorList>
    </citation>
    <scope>NUCLEOTIDE SEQUENCE [LARGE SCALE GENOMIC DNA]</scope>
    <source>
        <strain evidence="8">USB-603019</strain>
    </source>
</reference>
<evidence type="ECO:0000313" key="8">
    <source>
        <dbReference type="EMBL" id="VHN99711.1"/>
    </source>
</evidence>
<dbReference type="InterPro" id="IPR036390">
    <property type="entry name" value="WH_DNA-bd_sf"/>
</dbReference>
<dbReference type="Pfam" id="PF03466">
    <property type="entry name" value="LysR_substrate"/>
    <property type="match status" value="1"/>
</dbReference>
<keyword evidence="4" id="KW-0010">Activator</keyword>
<dbReference type="EMBL" id="LR584267">
    <property type="protein sequence ID" value="VHN99711.1"/>
    <property type="molecule type" value="Genomic_DNA"/>
</dbReference>
<evidence type="ECO:0000313" key="9">
    <source>
        <dbReference type="Proteomes" id="UP000324288"/>
    </source>
</evidence>
<dbReference type="FunFam" id="1.10.10.10:FF:000001">
    <property type="entry name" value="LysR family transcriptional regulator"/>
    <property type="match status" value="1"/>
</dbReference>
<dbReference type="PROSITE" id="PS50931">
    <property type="entry name" value="HTH_LYSR"/>
    <property type="match status" value="1"/>
</dbReference>
<dbReference type="SUPFAM" id="SSF46785">
    <property type="entry name" value="Winged helix' DNA-binding domain"/>
    <property type="match status" value="1"/>
</dbReference>
<gene>
    <name evidence="8" type="primary">oxyR</name>
    <name evidence="8" type="ORF">LC603019_00163</name>
</gene>
<dbReference type="GO" id="GO:0003700">
    <property type="term" value="F:DNA-binding transcription factor activity"/>
    <property type="evidence" value="ECO:0007669"/>
    <property type="project" value="InterPro"/>
</dbReference>
<organism evidence="8 9">
    <name type="scientific">Lawsonella clevelandensis</name>
    <dbReference type="NCBI Taxonomy" id="1528099"/>
    <lineage>
        <taxon>Bacteria</taxon>
        <taxon>Bacillati</taxon>
        <taxon>Actinomycetota</taxon>
        <taxon>Actinomycetes</taxon>
        <taxon>Mycobacteriales</taxon>
        <taxon>Lawsonellaceae</taxon>
        <taxon>Lawsonella</taxon>
    </lineage>
</organism>
<dbReference type="PANTHER" id="PTHR30346">
    <property type="entry name" value="TRANSCRIPTIONAL DUAL REGULATOR HCAR-RELATED"/>
    <property type="match status" value="1"/>
</dbReference>
<dbReference type="InterPro" id="IPR036388">
    <property type="entry name" value="WH-like_DNA-bd_sf"/>
</dbReference>
<dbReference type="Gene3D" id="1.10.10.10">
    <property type="entry name" value="Winged helix-like DNA-binding domain superfamily/Winged helix DNA-binding domain"/>
    <property type="match status" value="1"/>
</dbReference>
<evidence type="ECO:0000256" key="4">
    <source>
        <dbReference type="ARBA" id="ARBA00023159"/>
    </source>
</evidence>
<dbReference type="GO" id="GO:0003677">
    <property type="term" value="F:DNA binding"/>
    <property type="evidence" value="ECO:0007669"/>
    <property type="project" value="UniProtKB-KW"/>
</dbReference>
<evidence type="ECO:0000256" key="1">
    <source>
        <dbReference type="ARBA" id="ARBA00009437"/>
    </source>
</evidence>
<dbReference type="Proteomes" id="UP000324288">
    <property type="component" value="Chromosome"/>
</dbReference>
<evidence type="ECO:0000256" key="5">
    <source>
        <dbReference type="ARBA" id="ARBA00023163"/>
    </source>
</evidence>
<dbReference type="PRINTS" id="PR00039">
    <property type="entry name" value="HTHLYSR"/>
</dbReference>
<dbReference type="GO" id="GO:0032993">
    <property type="term" value="C:protein-DNA complex"/>
    <property type="evidence" value="ECO:0007669"/>
    <property type="project" value="TreeGrafter"/>
</dbReference>
<dbReference type="PANTHER" id="PTHR30346:SF26">
    <property type="entry name" value="HYDROGEN PEROXIDE-INDUCIBLE GENES ACTIVATOR"/>
    <property type="match status" value="1"/>
</dbReference>
<keyword evidence="3" id="KW-0238">DNA-binding</keyword>
<keyword evidence="9" id="KW-1185">Reference proteome</keyword>
<evidence type="ECO:0000256" key="2">
    <source>
        <dbReference type="ARBA" id="ARBA00023015"/>
    </source>
</evidence>
<accession>A0A5E3ZVE8</accession>
<comment type="similarity">
    <text evidence="1">Belongs to the LysR transcriptional regulatory family.</text>
</comment>
<sequence>MLEIKKSRLLECIIIIIMANQSYQPTIAHLRAFVAVAHHRHFGAAAHSLGVSQPSLSQSLATLEEGIHRTLIERSTRRVIVTQEGESLLPYAEAVIAAADHFRSAAQGLGHGLEGDLSIGLIPTAAPYILPQILGLTAQHYPNLSVTVIEDQTARLLESLRAGRIDVALLALPLGETGFNSITLYQEDFVLAVPKGHPLEGRKDLPTSVLREVPLLLLDEGHCLRDQTIDLCHSVGAIVGKSNTRAASLPTILQCVSAGMGATLIPASAIPVEGYMKGIAIARFADPVPGRKMGLVYRSSSTRGGDWDSLARTIGEAFANTVGTTHEKVARSR</sequence>
<dbReference type="InterPro" id="IPR000847">
    <property type="entry name" value="LysR_HTH_N"/>
</dbReference>
<keyword evidence="5" id="KW-0804">Transcription</keyword>
<dbReference type="Pfam" id="PF00126">
    <property type="entry name" value="HTH_1"/>
    <property type="match status" value="1"/>
</dbReference>
<evidence type="ECO:0000259" key="7">
    <source>
        <dbReference type="PROSITE" id="PS50931"/>
    </source>
</evidence>
<dbReference type="SUPFAM" id="SSF53850">
    <property type="entry name" value="Periplasmic binding protein-like II"/>
    <property type="match status" value="1"/>
</dbReference>
<keyword evidence="2" id="KW-0805">Transcription regulation</keyword>
<dbReference type="CDD" id="cd08411">
    <property type="entry name" value="PBP2_OxyR"/>
    <property type="match status" value="1"/>
</dbReference>
<feature type="domain" description="HTH lysR-type" evidence="7">
    <location>
        <begin position="25"/>
        <end position="82"/>
    </location>
</feature>